<dbReference type="KEGG" id="thao:NI17_017630"/>
<dbReference type="EMBL" id="CP063196">
    <property type="protein sequence ID" value="UOE18620.1"/>
    <property type="molecule type" value="Genomic_DNA"/>
</dbReference>
<dbReference type="InterPro" id="IPR052045">
    <property type="entry name" value="Sulfur_Carrier/Prot_Modifier"/>
</dbReference>
<dbReference type="InterPro" id="IPR016155">
    <property type="entry name" value="Mopterin_synth/thiamin_S_b"/>
</dbReference>
<proteinExistence type="predicted"/>
<keyword evidence="2" id="KW-1185">Reference proteome</keyword>
<name>A0A399G4C9_9ACTN</name>
<dbReference type="AlphaFoldDB" id="A0A399G4C9"/>
<dbReference type="Pfam" id="PF02597">
    <property type="entry name" value="ThiS"/>
    <property type="match status" value="1"/>
</dbReference>
<reference evidence="1" key="1">
    <citation type="submission" date="2020-10" db="EMBL/GenBank/DDBJ databases">
        <title>De novo genome project of the cellulose decomposer Thermobifida halotolerans type strain.</title>
        <authorList>
            <person name="Nagy I."/>
            <person name="Horvath B."/>
            <person name="Kukolya J."/>
            <person name="Nagy I."/>
            <person name="Orsini M."/>
        </authorList>
    </citation>
    <scope>NUCLEOTIDE SEQUENCE</scope>
    <source>
        <strain evidence="1">DSM 44931</strain>
    </source>
</reference>
<dbReference type="Proteomes" id="UP000265719">
    <property type="component" value="Chromosome"/>
</dbReference>
<dbReference type="Gene3D" id="3.10.20.30">
    <property type="match status" value="1"/>
</dbReference>
<evidence type="ECO:0000313" key="1">
    <source>
        <dbReference type="EMBL" id="UOE18620.1"/>
    </source>
</evidence>
<dbReference type="InterPro" id="IPR012675">
    <property type="entry name" value="Beta-grasp_dom_sf"/>
</dbReference>
<dbReference type="PANTHER" id="PTHR38031:SF1">
    <property type="entry name" value="SULFUR CARRIER PROTEIN CYSO"/>
    <property type="match status" value="1"/>
</dbReference>
<protein>
    <submittedName>
        <fullName evidence="1">MoaD/ThiS family protein</fullName>
    </submittedName>
</protein>
<dbReference type="OrthoDB" id="9156098at2"/>
<dbReference type="PANTHER" id="PTHR38031">
    <property type="entry name" value="SULFUR CARRIER PROTEIN SLR0821-RELATED"/>
    <property type="match status" value="1"/>
</dbReference>
<gene>
    <name evidence="1" type="ORF">NI17_017630</name>
</gene>
<dbReference type="InterPro" id="IPR003749">
    <property type="entry name" value="ThiS/MoaD-like"/>
</dbReference>
<accession>A0A399G4C9</accession>
<dbReference type="SUPFAM" id="SSF54285">
    <property type="entry name" value="MoaD/ThiS"/>
    <property type="match status" value="1"/>
</dbReference>
<sequence>MDVTVFLPQALRAESDGAARVTVSVDGDDEVPLRRVLDNLVARYPRLDRRLRDERGRLRRYVNVFVGDDECRALAGLDTPVPAGTEIRVLPSVAGG</sequence>
<organism evidence="1 2">
    <name type="scientific">Thermobifida halotolerans</name>
    <dbReference type="NCBI Taxonomy" id="483545"/>
    <lineage>
        <taxon>Bacteria</taxon>
        <taxon>Bacillati</taxon>
        <taxon>Actinomycetota</taxon>
        <taxon>Actinomycetes</taxon>
        <taxon>Streptosporangiales</taxon>
        <taxon>Nocardiopsidaceae</taxon>
        <taxon>Thermobifida</taxon>
    </lineage>
</organism>
<evidence type="ECO:0000313" key="2">
    <source>
        <dbReference type="Proteomes" id="UP000265719"/>
    </source>
</evidence>
<dbReference type="RefSeq" id="WP_068688408.1">
    <property type="nucleotide sequence ID" value="NZ_CP063196.1"/>
</dbReference>